<gene>
    <name evidence="1" type="ORF">S12H4_60937</name>
</gene>
<dbReference type="AlphaFoldDB" id="X1VFZ6"/>
<proteinExistence type="predicted"/>
<accession>X1VFZ6</accession>
<organism evidence="1">
    <name type="scientific">marine sediment metagenome</name>
    <dbReference type="NCBI Taxonomy" id="412755"/>
    <lineage>
        <taxon>unclassified sequences</taxon>
        <taxon>metagenomes</taxon>
        <taxon>ecological metagenomes</taxon>
    </lineage>
</organism>
<evidence type="ECO:0000313" key="1">
    <source>
        <dbReference type="EMBL" id="GAJ17007.1"/>
    </source>
</evidence>
<sequence>CIYCKATLNLHYKILLYLYKPFHHTSDKCFTADYAGAQTNQVIITPPAGKRIEIVSNYVSTENAEGDITLKFTGSAQPFFKLYTKTKTDAVGNVICALGEIDQTIEVTCPAKTFISIGYDIKD</sequence>
<name>X1VFZ6_9ZZZZ</name>
<feature type="non-terminal residue" evidence="1">
    <location>
        <position position="1"/>
    </location>
</feature>
<reference evidence="1" key="1">
    <citation type="journal article" date="2014" name="Front. Microbiol.">
        <title>High frequency of phylogenetically diverse reductive dehalogenase-homologous genes in deep subseafloor sedimentary metagenomes.</title>
        <authorList>
            <person name="Kawai M."/>
            <person name="Futagami T."/>
            <person name="Toyoda A."/>
            <person name="Takaki Y."/>
            <person name="Nishi S."/>
            <person name="Hori S."/>
            <person name="Arai W."/>
            <person name="Tsubouchi T."/>
            <person name="Morono Y."/>
            <person name="Uchiyama I."/>
            <person name="Ito T."/>
            <person name="Fujiyama A."/>
            <person name="Inagaki F."/>
            <person name="Takami H."/>
        </authorList>
    </citation>
    <scope>NUCLEOTIDE SEQUENCE</scope>
    <source>
        <strain evidence="1">Expedition CK06-06</strain>
    </source>
</reference>
<dbReference type="EMBL" id="BARW01040267">
    <property type="protein sequence ID" value="GAJ17007.1"/>
    <property type="molecule type" value="Genomic_DNA"/>
</dbReference>
<protein>
    <submittedName>
        <fullName evidence="1">Uncharacterized protein</fullName>
    </submittedName>
</protein>
<comment type="caution">
    <text evidence="1">The sequence shown here is derived from an EMBL/GenBank/DDBJ whole genome shotgun (WGS) entry which is preliminary data.</text>
</comment>